<dbReference type="Proteomes" id="UP000270616">
    <property type="component" value="Unassembled WGS sequence"/>
</dbReference>
<sequence>MKILYAGTPDVAVPPLRHLTEQPDLDVVAVLTRTDAPKGRKKTLTPSPVADAATELGIPVIKANRVDDTITEQIRATGAEAAAVVAYGALLRRAALDAVPLGWVNLHFSLLPAWRGAAPVQRALMAGEMTAGATTFVLDEGMDTGPVLRTLTDPVRDDDVAGTVLTRLAHLGAPVLADSLRDLSAGVQTAPQTGESSLAPKLTGADGRIDWQAPADRISALVRAVTPEPGAWTELEGQRFKITGRVVERADQPGWSSGQVRLHDRAVLVGTGTHPVELTEVQPSGKKSMQAGDWGRGHLAQHGVGEVRFT</sequence>
<evidence type="ECO:0000256" key="3">
    <source>
        <dbReference type="ARBA" id="ARBA00022679"/>
    </source>
</evidence>
<protein>
    <recommendedName>
        <fullName evidence="2 5">Methionyl-tRNA formyltransferase</fullName>
        <ecNumber evidence="2 5">2.1.2.9</ecNumber>
    </recommendedName>
</protein>
<dbReference type="GO" id="GO:0005829">
    <property type="term" value="C:cytosol"/>
    <property type="evidence" value="ECO:0007669"/>
    <property type="project" value="TreeGrafter"/>
</dbReference>
<dbReference type="PANTHER" id="PTHR11138:SF5">
    <property type="entry name" value="METHIONYL-TRNA FORMYLTRANSFERASE, MITOCHONDRIAL"/>
    <property type="match status" value="1"/>
</dbReference>
<dbReference type="GO" id="GO:0004479">
    <property type="term" value="F:methionyl-tRNA formyltransferase activity"/>
    <property type="evidence" value="ECO:0007669"/>
    <property type="project" value="UniProtKB-UniRule"/>
</dbReference>
<dbReference type="InterPro" id="IPR044135">
    <property type="entry name" value="Met-tRNA-FMT_C"/>
</dbReference>
<comment type="catalytic activity">
    <reaction evidence="5">
        <text>L-methionyl-tRNA(fMet) + (6R)-10-formyltetrahydrofolate = N-formyl-L-methionyl-tRNA(fMet) + (6S)-5,6,7,8-tetrahydrofolate + H(+)</text>
        <dbReference type="Rhea" id="RHEA:24380"/>
        <dbReference type="Rhea" id="RHEA-COMP:9952"/>
        <dbReference type="Rhea" id="RHEA-COMP:9953"/>
        <dbReference type="ChEBI" id="CHEBI:15378"/>
        <dbReference type="ChEBI" id="CHEBI:57453"/>
        <dbReference type="ChEBI" id="CHEBI:78530"/>
        <dbReference type="ChEBI" id="CHEBI:78844"/>
        <dbReference type="ChEBI" id="CHEBI:195366"/>
        <dbReference type="EC" id="2.1.2.9"/>
    </reaction>
</comment>
<evidence type="ECO:0000259" key="6">
    <source>
        <dbReference type="Pfam" id="PF00551"/>
    </source>
</evidence>
<evidence type="ECO:0000256" key="4">
    <source>
        <dbReference type="ARBA" id="ARBA00022917"/>
    </source>
</evidence>
<dbReference type="InterPro" id="IPR011034">
    <property type="entry name" value="Formyl_transferase-like_C_sf"/>
</dbReference>
<dbReference type="Pfam" id="PF00551">
    <property type="entry name" value="Formyl_trans_N"/>
    <property type="match status" value="1"/>
</dbReference>
<dbReference type="InterPro" id="IPR002376">
    <property type="entry name" value="Formyl_transf_N"/>
</dbReference>
<dbReference type="AlphaFoldDB" id="A0A3N3ZR13"/>
<evidence type="ECO:0000313" key="8">
    <source>
        <dbReference type="EMBL" id="ROZ63696.1"/>
    </source>
</evidence>
<evidence type="ECO:0000256" key="2">
    <source>
        <dbReference type="ARBA" id="ARBA00012261"/>
    </source>
</evidence>
<evidence type="ECO:0000256" key="5">
    <source>
        <dbReference type="HAMAP-Rule" id="MF_00182"/>
    </source>
</evidence>
<reference evidence="8 9" key="1">
    <citation type="submission" date="2018-10" db="EMBL/GenBank/DDBJ databases">
        <title>Kocuria sp. M5W7-7, whole genome shotgun sequence.</title>
        <authorList>
            <person name="Tuo L."/>
        </authorList>
    </citation>
    <scope>NUCLEOTIDE SEQUENCE [LARGE SCALE GENOMIC DNA]</scope>
    <source>
        <strain evidence="8 9">M5W7-7</strain>
    </source>
</reference>
<keyword evidence="4 5" id="KW-0648">Protein biosynthesis</keyword>
<dbReference type="PANTHER" id="PTHR11138">
    <property type="entry name" value="METHIONYL-TRNA FORMYLTRANSFERASE"/>
    <property type="match status" value="1"/>
</dbReference>
<dbReference type="NCBIfam" id="TIGR00460">
    <property type="entry name" value="fmt"/>
    <property type="match status" value="1"/>
</dbReference>
<evidence type="ECO:0000259" key="7">
    <source>
        <dbReference type="Pfam" id="PF02911"/>
    </source>
</evidence>
<gene>
    <name evidence="5" type="primary">fmt</name>
    <name evidence="8" type="ORF">EDL96_04885</name>
</gene>
<dbReference type="InterPro" id="IPR036477">
    <property type="entry name" value="Formyl_transf_N_sf"/>
</dbReference>
<dbReference type="CDD" id="cd08704">
    <property type="entry name" value="Met_tRNA_FMT_C"/>
    <property type="match status" value="1"/>
</dbReference>
<dbReference type="OrthoDB" id="9802815at2"/>
<dbReference type="EC" id="2.1.2.9" evidence="2 5"/>
<name>A0A3N3ZR13_9MICC</name>
<keyword evidence="3 5" id="KW-0808">Transferase</keyword>
<organism evidence="8 9">
    <name type="scientific">Kocuria soli</name>
    <dbReference type="NCBI Taxonomy" id="2485125"/>
    <lineage>
        <taxon>Bacteria</taxon>
        <taxon>Bacillati</taxon>
        <taxon>Actinomycetota</taxon>
        <taxon>Actinomycetes</taxon>
        <taxon>Micrococcales</taxon>
        <taxon>Micrococcaceae</taxon>
        <taxon>Kocuria</taxon>
    </lineage>
</organism>
<dbReference type="SUPFAM" id="SSF50486">
    <property type="entry name" value="FMT C-terminal domain-like"/>
    <property type="match status" value="1"/>
</dbReference>
<dbReference type="Pfam" id="PF02911">
    <property type="entry name" value="Formyl_trans_C"/>
    <property type="match status" value="1"/>
</dbReference>
<proteinExistence type="inferred from homology"/>
<accession>A0A3N3ZR13</accession>
<comment type="caution">
    <text evidence="8">The sequence shown here is derived from an EMBL/GenBank/DDBJ whole genome shotgun (WGS) entry which is preliminary data.</text>
</comment>
<dbReference type="Gene3D" id="3.40.50.12230">
    <property type="match status" value="1"/>
</dbReference>
<dbReference type="SUPFAM" id="SSF53328">
    <property type="entry name" value="Formyltransferase"/>
    <property type="match status" value="1"/>
</dbReference>
<dbReference type="InterPro" id="IPR005794">
    <property type="entry name" value="Fmt"/>
</dbReference>
<comment type="similarity">
    <text evidence="1 5">Belongs to the Fmt family.</text>
</comment>
<dbReference type="CDD" id="cd08646">
    <property type="entry name" value="FMT_core_Met-tRNA-FMT_N"/>
    <property type="match status" value="1"/>
</dbReference>
<dbReference type="RefSeq" id="WP_123824694.1">
    <property type="nucleotide sequence ID" value="NZ_RKMF01000005.1"/>
</dbReference>
<feature type="domain" description="Formyl transferase C-terminal" evidence="7">
    <location>
        <begin position="201"/>
        <end position="298"/>
    </location>
</feature>
<feature type="binding site" evidence="5">
    <location>
        <begin position="109"/>
        <end position="112"/>
    </location>
    <ligand>
        <name>(6S)-5,6,7,8-tetrahydrofolate</name>
        <dbReference type="ChEBI" id="CHEBI:57453"/>
    </ligand>
</feature>
<feature type="domain" description="Formyl transferase N-terminal" evidence="6">
    <location>
        <begin position="18"/>
        <end position="176"/>
    </location>
</feature>
<dbReference type="HAMAP" id="MF_00182">
    <property type="entry name" value="Formyl_trans"/>
    <property type="match status" value="1"/>
</dbReference>
<comment type="function">
    <text evidence="5">Attaches a formyl group to the free amino group of methionyl-tRNA(fMet). The formyl group appears to play a dual role in the initiator identity of N-formylmethionyl-tRNA by promoting its recognition by IF2 and preventing the misappropriation of this tRNA by the elongation apparatus.</text>
</comment>
<dbReference type="EMBL" id="RKMF01000005">
    <property type="protein sequence ID" value="ROZ63696.1"/>
    <property type="molecule type" value="Genomic_DNA"/>
</dbReference>
<evidence type="ECO:0000256" key="1">
    <source>
        <dbReference type="ARBA" id="ARBA00010699"/>
    </source>
</evidence>
<evidence type="ECO:0000313" key="9">
    <source>
        <dbReference type="Proteomes" id="UP000270616"/>
    </source>
</evidence>
<keyword evidence="9" id="KW-1185">Reference proteome</keyword>
<dbReference type="InterPro" id="IPR005793">
    <property type="entry name" value="Formyl_trans_C"/>
</dbReference>
<dbReference type="InterPro" id="IPR041711">
    <property type="entry name" value="Met-tRNA-FMT_N"/>
</dbReference>